<dbReference type="RefSeq" id="WP_182595872.1">
    <property type="nucleotide sequence ID" value="NZ_JACIVA010000042.1"/>
</dbReference>
<name>A0A7W3YN06_9LACO</name>
<protein>
    <submittedName>
        <fullName evidence="1">Uncharacterized protein</fullName>
    </submittedName>
</protein>
<keyword evidence="2" id="KW-1185">Reference proteome</keyword>
<dbReference type="Proteomes" id="UP000517106">
    <property type="component" value="Unassembled WGS sequence"/>
</dbReference>
<evidence type="ECO:0000313" key="1">
    <source>
        <dbReference type="EMBL" id="MBB1097125.1"/>
    </source>
</evidence>
<gene>
    <name evidence="1" type="ORF">H5S09_04095</name>
</gene>
<dbReference type="EMBL" id="JACIVA010000042">
    <property type="protein sequence ID" value="MBB1097125.1"/>
    <property type="molecule type" value="Genomic_DNA"/>
</dbReference>
<reference evidence="1 2" key="1">
    <citation type="submission" date="2020-07" db="EMBL/GenBank/DDBJ databases">
        <title>Description of Limosilactobacillus balticus sp. nov., Limosilactobacillus agrestis sp. nov., Limosilactobacillus albertensis sp. nov., Limosilactobacillus rudii sp. nov., Limosilactobacillus fastidiosus sp. nov., five novel Limosilactobacillus species isolated from the vertebrate gastrointestinal tract, and proposal of 6 subspecies of Limosilactobacillus reuteri adapted to the gastrointestinal tract of specific vertebrate hosts.</title>
        <authorList>
            <person name="Li F."/>
            <person name="Cheng C."/>
            <person name="Zheng J."/>
            <person name="Quevedo R.M."/>
            <person name="Li J."/>
            <person name="Roos S."/>
            <person name="Gaenzle M.G."/>
            <person name="Walter J."/>
        </authorList>
    </citation>
    <scope>NUCLEOTIDE SEQUENCE [LARGE SCALE GENOMIC DNA]</scope>
    <source>
        <strain evidence="1 2">STM2_1</strain>
    </source>
</reference>
<dbReference type="AlphaFoldDB" id="A0A7W3YN06"/>
<evidence type="ECO:0000313" key="2">
    <source>
        <dbReference type="Proteomes" id="UP000517106"/>
    </source>
</evidence>
<organism evidence="1 2">
    <name type="scientific">Limosilactobacillus rudii</name>
    <dbReference type="NCBI Taxonomy" id="2759755"/>
    <lineage>
        <taxon>Bacteria</taxon>
        <taxon>Bacillati</taxon>
        <taxon>Bacillota</taxon>
        <taxon>Bacilli</taxon>
        <taxon>Lactobacillales</taxon>
        <taxon>Lactobacillaceae</taxon>
        <taxon>Limosilactobacillus</taxon>
    </lineage>
</organism>
<comment type="caution">
    <text evidence="1">The sequence shown here is derived from an EMBL/GenBank/DDBJ whole genome shotgun (WGS) entry which is preliminary data.</text>
</comment>
<proteinExistence type="predicted"/>
<sequence>MSKQTSLFQLKLYRVEGHLSKYLVNACDIEDAISIVYMSELEETYGNVDYFGYHAKQVDTSKEGIVLDEID</sequence>
<accession>A0A7W3YN06</accession>